<organism evidence="2 3">
    <name type="scientific">Shewanella psychropiezotolerans</name>
    <dbReference type="NCBI Taxonomy" id="2593655"/>
    <lineage>
        <taxon>Bacteria</taxon>
        <taxon>Pseudomonadati</taxon>
        <taxon>Pseudomonadota</taxon>
        <taxon>Gammaproteobacteria</taxon>
        <taxon>Alteromonadales</taxon>
        <taxon>Shewanellaceae</taxon>
        <taxon>Shewanella</taxon>
    </lineage>
</organism>
<dbReference type="InterPro" id="IPR000253">
    <property type="entry name" value="FHA_dom"/>
</dbReference>
<dbReference type="Pfam" id="PF00498">
    <property type="entry name" value="FHA"/>
    <property type="match status" value="1"/>
</dbReference>
<dbReference type="InterPro" id="IPR008984">
    <property type="entry name" value="SMAD_FHA_dom_sf"/>
</dbReference>
<reference evidence="2 3" key="1">
    <citation type="submission" date="2019-07" db="EMBL/GenBank/DDBJ databases">
        <title>Shewanella sp. YLB-06 whole genomic sequence.</title>
        <authorList>
            <person name="Yu L."/>
        </authorList>
    </citation>
    <scope>NUCLEOTIDE SEQUENCE [LARGE SCALE GENOMIC DNA]</scope>
    <source>
        <strain evidence="2 3">YLB-06</strain>
    </source>
</reference>
<dbReference type="CDD" id="cd00060">
    <property type="entry name" value="FHA"/>
    <property type="match status" value="1"/>
</dbReference>
<accession>A0ABX5WWM3</accession>
<evidence type="ECO:0000259" key="1">
    <source>
        <dbReference type="PROSITE" id="PS50006"/>
    </source>
</evidence>
<dbReference type="RefSeq" id="WP_144045737.1">
    <property type="nucleotide sequence ID" value="NZ_CP041614.1"/>
</dbReference>
<protein>
    <submittedName>
        <fullName evidence="2">FHA domain-containing protein</fullName>
    </submittedName>
</protein>
<dbReference type="Gene3D" id="2.60.200.20">
    <property type="match status" value="1"/>
</dbReference>
<name>A0ABX5WWM3_9GAMM</name>
<proteinExistence type="predicted"/>
<sequence length="341" mass="38912">MPLAIRIISSPNDESISEQHKSFPEEGGDIGRSLGVTMQLADSHREISAVHAIVKKTSYGYQVVDNSTNGLFVNGSNSPIGKGNKYALTDGDILDVGRYRLLISCFTPELAKRPTLAQDNQIFDDSLHNESQIIDDPFAKDLELLTSPTCDTSEPVRKLIDDPFNSEPELALADASPATTAMPLFQAEEDIFSFDGDPYRAEKKQQESRSHWDLEFHFDALGEAPLTNMEYQTKLTAPLQKEERSRQDPISVMSDFRQKERTDKALEIAFARLMDDISPASMEAMFDDLVRPAFWRRKSNYWTMFKRYFNRQIDNQDWQIKLHAYFHEALRQQNSFGGEPW</sequence>
<evidence type="ECO:0000313" key="2">
    <source>
        <dbReference type="EMBL" id="QDO83358.1"/>
    </source>
</evidence>
<keyword evidence="3" id="KW-1185">Reference proteome</keyword>
<dbReference type="Proteomes" id="UP000315947">
    <property type="component" value="Chromosome"/>
</dbReference>
<dbReference type="SUPFAM" id="SSF49879">
    <property type="entry name" value="SMAD/FHA domain"/>
    <property type="match status" value="1"/>
</dbReference>
<feature type="domain" description="FHA" evidence="1">
    <location>
        <begin position="28"/>
        <end position="78"/>
    </location>
</feature>
<evidence type="ECO:0000313" key="3">
    <source>
        <dbReference type="Proteomes" id="UP000315947"/>
    </source>
</evidence>
<gene>
    <name evidence="2" type="ORF">FM037_09115</name>
</gene>
<dbReference type="PROSITE" id="PS50006">
    <property type="entry name" value="FHA_DOMAIN"/>
    <property type="match status" value="1"/>
</dbReference>
<dbReference type="EMBL" id="CP041614">
    <property type="protein sequence ID" value="QDO83358.1"/>
    <property type="molecule type" value="Genomic_DNA"/>
</dbReference>